<dbReference type="InterPro" id="IPR003148">
    <property type="entry name" value="RCK_N"/>
</dbReference>
<evidence type="ECO:0000256" key="7">
    <source>
        <dbReference type="SAM" id="Phobius"/>
    </source>
</evidence>
<dbReference type="GO" id="GO:0015297">
    <property type="term" value="F:antiporter activity"/>
    <property type="evidence" value="ECO:0007669"/>
    <property type="project" value="InterPro"/>
</dbReference>
<feature type="transmembrane region" description="Helical" evidence="7">
    <location>
        <begin position="218"/>
        <end position="240"/>
    </location>
</feature>
<evidence type="ECO:0000256" key="1">
    <source>
        <dbReference type="ARBA" id="ARBA00004141"/>
    </source>
</evidence>
<comment type="subcellular location">
    <subcellularLocation>
        <location evidence="1">Membrane</location>
        <topology evidence="1">Multi-pass membrane protein</topology>
    </subcellularLocation>
</comment>
<feature type="transmembrane region" description="Helical" evidence="7">
    <location>
        <begin position="294"/>
        <end position="319"/>
    </location>
</feature>
<evidence type="ECO:0000256" key="6">
    <source>
        <dbReference type="ARBA" id="ARBA00023136"/>
    </source>
</evidence>
<feature type="transmembrane region" description="Helical" evidence="7">
    <location>
        <begin position="56"/>
        <end position="73"/>
    </location>
</feature>
<feature type="transmembrane region" description="Helical" evidence="7">
    <location>
        <begin position="114"/>
        <end position="134"/>
    </location>
</feature>
<dbReference type="Pfam" id="PF02254">
    <property type="entry name" value="TrkA_N"/>
    <property type="match status" value="1"/>
</dbReference>
<organism evidence="9 10">
    <name type="scientific">Nitrosomonas communis</name>
    <dbReference type="NCBI Taxonomy" id="44574"/>
    <lineage>
        <taxon>Bacteria</taxon>
        <taxon>Pseudomonadati</taxon>
        <taxon>Pseudomonadota</taxon>
        <taxon>Betaproteobacteria</taxon>
        <taxon>Nitrosomonadales</taxon>
        <taxon>Nitrosomonadaceae</taxon>
        <taxon>Nitrosomonas</taxon>
    </lineage>
</organism>
<keyword evidence="10" id="KW-1185">Reference proteome</keyword>
<reference evidence="10" key="1">
    <citation type="submission" date="2016-10" db="EMBL/GenBank/DDBJ databases">
        <authorList>
            <person name="Varghese N."/>
            <person name="Submissions S."/>
        </authorList>
    </citation>
    <scope>NUCLEOTIDE SEQUENCE [LARGE SCALE GENOMIC DNA]</scope>
    <source>
        <strain evidence="10">Nm44</strain>
    </source>
</reference>
<sequence>MHGPFEELAFILFTTSIIGVIAVHFRQPVLVAYIAAGIIAGETGFDLVRAHDQIDLLAQIGISILLFLVGLKLDLQHIRHIGPVALAAGTAQLVITSLLGFLLIILLGKNWQTAVYIAIALSFSSTIIIVKLLADDREIDSLHGRLAIGILIVQDIAAILAMMSISALGNDIEASGWNEWLSAVSFLILRVGLVTLLLFVAIWYIMPPLIRLVAQSQEMLLIFAIAWGTALAAMGEWAGFSKEAGAFVAGFSLASTHFRDAIYARLTGIRDFLLLFFFIDLGAKLDFNSLSGELWSAVVLSVFVLIGKPIIVMIIMGYMGYRKRTSFQAGLTMAQISEFSIIFIAMGITLGYLEQDVLGLVTLVGIVTITLSAYMILNLQHIYVFLAIALSIFERAHPYREISIEQQRLMSNEPKIIIFGLGRYGARVLIKLHNHGVGVLGVDFDPEVIRTLKHRNVPVQYGDAVDPTFLSSLPFTNVDWIVTTIPEWDANRALLHALKETGFKGRIIGMARDDDHALALKQGGVTRVINIFQEAADHAVDYLVQKIEDQEKIL</sequence>
<comment type="similarity">
    <text evidence="2">Belongs to the monovalent cation:proton antiporter 2 (CPA2) transporter (TC 2.A.37) family.</text>
</comment>
<evidence type="ECO:0000313" key="9">
    <source>
        <dbReference type="EMBL" id="SFL64438.1"/>
    </source>
</evidence>
<dbReference type="Proteomes" id="UP000183287">
    <property type="component" value="Unassembled WGS sequence"/>
</dbReference>
<dbReference type="AlphaFoldDB" id="A0A1I4JCY2"/>
<protein>
    <submittedName>
        <fullName evidence="9">Predicted Kef-type K+ transport protein, K+/H+ antiporter domain</fullName>
    </submittedName>
</protein>
<dbReference type="PROSITE" id="PS51201">
    <property type="entry name" value="RCK_N"/>
    <property type="match status" value="1"/>
</dbReference>
<name>A0A1I4JCY2_9PROT</name>
<dbReference type="GO" id="GO:1902600">
    <property type="term" value="P:proton transmembrane transport"/>
    <property type="evidence" value="ECO:0007669"/>
    <property type="project" value="InterPro"/>
</dbReference>
<feature type="transmembrane region" description="Helical" evidence="7">
    <location>
        <begin position="7"/>
        <end position="25"/>
    </location>
</feature>
<dbReference type="Gene3D" id="1.20.1530.20">
    <property type="match status" value="1"/>
</dbReference>
<dbReference type="PANTHER" id="PTHR42751:SF3">
    <property type="entry name" value="SODIUM_GLUTAMATE SYMPORTER"/>
    <property type="match status" value="1"/>
</dbReference>
<dbReference type="SUPFAM" id="SSF51735">
    <property type="entry name" value="NAD(P)-binding Rossmann-fold domains"/>
    <property type="match status" value="1"/>
</dbReference>
<evidence type="ECO:0000256" key="4">
    <source>
        <dbReference type="ARBA" id="ARBA00022692"/>
    </source>
</evidence>
<feature type="domain" description="RCK N-terminal" evidence="8">
    <location>
        <begin position="413"/>
        <end position="540"/>
    </location>
</feature>
<dbReference type="InterPro" id="IPR036291">
    <property type="entry name" value="NAD(P)-bd_dom_sf"/>
</dbReference>
<accession>A0A1I4JCY2</accession>
<keyword evidence="5 7" id="KW-1133">Transmembrane helix</keyword>
<dbReference type="OrthoDB" id="9781411at2"/>
<evidence type="ECO:0000256" key="3">
    <source>
        <dbReference type="ARBA" id="ARBA00022448"/>
    </source>
</evidence>
<feature type="transmembrane region" description="Helical" evidence="7">
    <location>
        <begin position="180"/>
        <end position="206"/>
    </location>
</feature>
<dbReference type="InterPro" id="IPR038770">
    <property type="entry name" value="Na+/solute_symporter_sf"/>
</dbReference>
<evidence type="ECO:0000313" key="10">
    <source>
        <dbReference type="Proteomes" id="UP000183287"/>
    </source>
</evidence>
<feature type="transmembrane region" description="Helical" evidence="7">
    <location>
        <begin position="85"/>
        <end position="108"/>
    </location>
</feature>
<keyword evidence="4 7" id="KW-0812">Transmembrane</keyword>
<evidence type="ECO:0000256" key="2">
    <source>
        <dbReference type="ARBA" id="ARBA00005551"/>
    </source>
</evidence>
<dbReference type="EMBL" id="FOUB01000002">
    <property type="protein sequence ID" value="SFL64438.1"/>
    <property type="molecule type" value="Genomic_DNA"/>
</dbReference>
<dbReference type="Pfam" id="PF00999">
    <property type="entry name" value="Na_H_Exchanger"/>
    <property type="match status" value="1"/>
</dbReference>
<keyword evidence="3" id="KW-0813">Transport</keyword>
<feature type="transmembrane region" description="Helical" evidence="7">
    <location>
        <begin position="358"/>
        <end position="377"/>
    </location>
</feature>
<proteinExistence type="inferred from homology"/>
<dbReference type="GO" id="GO:0006813">
    <property type="term" value="P:potassium ion transport"/>
    <property type="evidence" value="ECO:0007669"/>
    <property type="project" value="InterPro"/>
</dbReference>
<evidence type="ECO:0000256" key="5">
    <source>
        <dbReference type="ARBA" id="ARBA00022989"/>
    </source>
</evidence>
<dbReference type="RefSeq" id="WP_074902859.1">
    <property type="nucleotide sequence ID" value="NZ_FOUB01000002.1"/>
</dbReference>
<dbReference type="InterPro" id="IPR006153">
    <property type="entry name" value="Cation/H_exchanger_TM"/>
</dbReference>
<dbReference type="Gene3D" id="3.40.50.720">
    <property type="entry name" value="NAD(P)-binding Rossmann-like Domain"/>
    <property type="match status" value="1"/>
</dbReference>
<dbReference type="GO" id="GO:0016020">
    <property type="term" value="C:membrane"/>
    <property type="evidence" value="ECO:0007669"/>
    <property type="project" value="UniProtKB-SubCell"/>
</dbReference>
<evidence type="ECO:0000259" key="8">
    <source>
        <dbReference type="PROSITE" id="PS51201"/>
    </source>
</evidence>
<keyword evidence="6 7" id="KW-0472">Membrane</keyword>
<feature type="transmembrane region" description="Helical" evidence="7">
    <location>
        <begin position="146"/>
        <end position="168"/>
    </location>
</feature>
<feature type="transmembrane region" description="Helical" evidence="7">
    <location>
        <begin position="331"/>
        <end position="352"/>
    </location>
</feature>
<dbReference type="PANTHER" id="PTHR42751">
    <property type="entry name" value="SODIUM/HYDROGEN EXCHANGER FAMILY/TRKA DOMAIN PROTEIN"/>
    <property type="match status" value="1"/>
</dbReference>
<gene>
    <name evidence="9" type="ORF">SAMN05421863_10026</name>
</gene>